<feature type="transmembrane region" description="Helical" evidence="1">
    <location>
        <begin position="6"/>
        <end position="22"/>
    </location>
</feature>
<name>A0A066YNP2_9ACTN</name>
<evidence type="ECO:0000256" key="1">
    <source>
        <dbReference type="SAM" id="Phobius"/>
    </source>
</evidence>
<keyword evidence="1" id="KW-0472">Membrane</keyword>
<dbReference type="Proteomes" id="UP000027178">
    <property type="component" value="Unassembled WGS sequence"/>
</dbReference>
<feature type="transmembrane region" description="Helical" evidence="1">
    <location>
        <begin position="57"/>
        <end position="79"/>
    </location>
</feature>
<dbReference type="HOGENOM" id="CLU_1539167_0_0_11"/>
<evidence type="ECO:0000313" key="3">
    <source>
        <dbReference type="Proteomes" id="UP000027178"/>
    </source>
</evidence>
<keyword evidence="1" id="KW-1133">Transmembrane helix</keyword>
<dbReference type="RefSeq" id="WP_051653442.1">
    <property type="nucleotide sequence ID" value="NZ_KK853997.1"/>
</dbReference>
<dbReference type="OrthoDB" id="3872634at2"/>
<protein>
    <recommendedName>
        <fullName evidence="4">DUF1453 domain-containing protein</fullName>
    </recommendedName>
</protein>
<evidence type="ECO:0008006" key="4">
    <source>
        <dbReference type="Google" id="ProtNLM"/>
    </source>
</evidence>
<evidence type="ECO:0000313" key="2">
    <source>
        <dbReference type="EMBL" id="KDN82822.1"/>
    </source>
</evidence>
<keyword evidence="1" id="KW-0812">Transmembrane</keyword>
<dbReference type="PATRIC" id="fig|1348663.4.peg.5249"/>
<proteinExistence type="predicted"/>
<accession>A0A066YNP2</accession>
<organism evidence="2 3">
    <name type="scientific">Kitasatospora cheerisanensis KCTC 2395</name>
    <dbReference type="NCBI Taxonomy" id="1348663"/>
    <lineage>
        <taxon>Bacteria</taxon>
        <taxon>Bacillati</taxon>
        <taxon>Actinomycetota</taxon>
        <taxon>Actinomycetes</taxon>
        <taxon>Kitasatosporales</taxon>
        <taxon>Streptomycetaceae</taxon>
        <taxon>Kitasatospora</taxon>
    </lineage>
</organism>
<keyword evidence="3" id="KW-1185">Reference proteome</keyword>
<dbReference type="EMBL" id="JNBY01000101">
    <property type="protein sequence ID" value="KDN82822.1"/>
    <property type="molecule type" value="Genomic_DNA"/>
</dbReference>
<gene>
    <name evidence="2" type="ORF">KCH_54260</name>
</gene>
<sequence length="160" mass="17282">MTALSNVLIAVAVIVLVVGRQLRARRLDTERRFWLLPLVLAAVALRDPVLIDPNHQAAAALILAGSLVTTLGMGCAWGWTMRIWRDRDGALWTQGSTATVFAWVGAILIRAGWYGVGAALHVHQSSSVLMLSLGLLLLVRSTAVAWRARQLDGSKHTLAA</sequence>
<feature type="transmembrane region" description="Helical" evidence="1">
    <location>
        <begin position="128"/>
        <end position="146"/>
    </location>
</feature>
<dbReference type="eggNOG" id="ENOG50344WF">
    <property type="taxonomic scope" value="Bacteria"/>
</dbReference>
<feature type="transmembrane region" description="Helical" evidence="1">
    <location>
        <begin position="100"/>
        <end position="122"/>
    </location>
</feature>
<comment type="caution">
    <text evidence="2">The sequence shown here is derived from an EMBL/GenBank/DDBJ whole genome shotgun (WGS) entry which is preliminary data.</text>
</comment>
<dbReference type="AlphaFoldDB" id="A0A066YNP2"/>
<reference evidence="2 3" key="1">
    <citation type="submission" date="2014-05" db="EMBL/GenBank/DDBJ databases">
        <title>Draft Genome Sequence of Kitasatospora cheerisanensis KCTC 2395.</title>
        <authorList>
            <person name="Nam D.H."/>
        </authorList>
    </citation>
    <scope>NUCLEOTIDE SEQUENCE [LARGE SCALE GENOMIC DNA]</scope>
    <source>
        <strain evidence="2 3">KCTC 2395</strain>
    </source>
</reference>